<feature type="compositionally biased region" description="Polar residues" evidence="5">
    <location>
        <begin position="1"/>
        <end position="20"/>
    </location>
</feature>
<evidence type="ECO:0000256" key="2">
    <source>
        <dbReference type="ARBA" id="ARBA00022692"/>
    </source>
</evidence>
<evidence type="ECO:0000313" key="9">
    <source>
        <dbReference type="Proteomes" id="UP000318704"/>
    </source>
</evidence>
<feature type="transmembrane region" description="Helical" evidence="6">
    <location>
        <begin position="34"/>
        <end position="52"/>
    </location>
</feature>
<comment type="subcellular location">
    <subcellularLocation>
        <location evidence="1">Membrane</location>
        <topology evidence="1">Multi-pass membrane protein</topology>
    </subcellularLocation>
</comment>
<feature type="transmembrane region" description="Helical" evidence="6">
    <location>
        <begin position="99"/>
        <end position="118"/>
    </location>
</feature>
<dbReference type="RefSeq" id="WP_144982804.1">
    <property type="nucleotide sequence ID" value="NZ_CP037920.1"/>
</dbReference>
<gene>
    <name evidence="8" type="ORF">V144x_12240</name>
</gene>
<dbReference type="KEGG" id="gaw:V144x_12240"/>
<dbReference type="AlphaFoldDB" id="A0A517VS08"/>
<feature type="region of interest" description="Disordered" evidence="5">
    <location>
        <begin position="1"/>
        <end position="28"/>
    </location>
</feature>
<evidence type="ECO:0000256" key="6">
    <source>
        <dbReference type="SAM" id="Phobius"/>
    </source>
</evidence>
<feature type="transmembrane region" description="Helical" evidence="6">
    <location>
        <begin position="230"/>
        <end position="250"/>
    </location>
</feature>
<evidence type="ECO:0000259" key="7">
    <source>
        <dbReference type="Pfam" id="PF00892"/>
    </source>
</evidence>
<protein>
    <submittedName>
        <fullName evidence="8">EamA-like transporter family protein</fullName>
    </submittedName>
</protein>
<evidence type="ECO:0000256" key="1">
    <source>
        <dbReference type="ARBA" id="ARBA00004141"/>
    </source>
</evidence>
<feature type="region of interest" description="Disordered" evidence="5">
    <location>
        <begin position="341"/>
        <end position="363"/>
    </location>
</feature>
<dbReference type="InterPro" id="IPR000620">
    <property type="entry name" value="EamA_dom"/>
</dbReference>
<sequence>MKTIKGTSSNTRVLSPTHNSESQHESGLSPGVRGTLFGLISALAYTAANIALREAAVDNNADWAIWISALKSIPAAIAGWVIVAYRDFQGLPSLPPRRLVIPLILTGLVMQFGGNVMFQWSLSLGGLALSVPLCFATLLTTGALLGRIFLEEAITRRMLVSMLVLTAAIVLLSLGAHQAELSVYEHMEHHTNSMSTVALTIFVACFSGCAYGAGGTVIRGSVRGELSISATLVLISTTGLVCLTTVAIYRLGFSILWETTPWQYFVMLIAGIMNAIAFFAIGASMKYLSVTRVNLLNASQTAMAAFAGVIFFGEELTVWLLSGTALTIGGLFLMEKKRPSIPNSPMGETSQSNENLQEGNSNG</sequence>
<keyword evidence="4 6" id="KW-0472">Membrane</keyword>
<dbReference type="GO" id="GO:0016020">
    <property type="term" value="C:membrane"/>
    <property type="evidence" value="ECO:0007669"/>
    <property type="project" value="UniProtKB-SubCell"/>
</dbReference>
<dbReference type="SUPFAM" id="SSF103481">
    <property type="entry name" value="Multidrug resistance efflux transporter EmrE"/>
    <property type="match status" value="2"/>
</dbReference>
<feature type="domain" description="EamA" evidence="7">
    <location>
        <begin position="200"/>
        <end position="334"/>
    </location>
</feature>
<feature type="transmembrane region" description="Helical" evidence="6">
    <location>
        <begin position="262"/>
        <end position="281"/>
    </location>
</feature>
<proteinExistence type="predicted"/>
<evidence type="ECO:0000256" key="5">
    <source>
        <dbReference type="SAM" id="MobiDB-lite"/>
    </source>
</evidence>
<dbReference type="InterPro" id="IPR037185">
    <property type="entry name" value="EmrE-like"/>
</dbReference>
<dbReference type="EMBL" id="CP037920">
    <property type="protein sequence ID" value="QDT95777.1"/>
    <property type="molecule type" value="Genomic_DNA"/>
</dbReference>
<feature type="transmembrane region" description="Helical" evidence="6">
    <location>
        <begin position="64"/>
        <end position="87"/>
    </location>
</feature>
<feature type="transmembrane region" description="Helical" evidence="6">
    <location>
        <begin position="293"/>
        <end position="312"/>
    </location>
</feature>
<evidence type="ECO:0000256" key="3">
    <source>
        <dbReference type="ARBA" id="ARBA00022989"/>
    </source>
</evidence>
<keyword evidence="3 6" id="KW-1133">Transmembrane helix</keyword>
<dbReference type="Proteomes" id="UP000318704">
    <property type="component" value="Chromosome"/>
</dbReference>
<dbReference type="Pfam" id="PF00892">
    <property type="entry name" value="EamA"/>
    <property type="match status" value="1"/>
</dbReference>
<feature type="transmembrane region" description="Helical" evidence="6">
    <location>
        <begin position="158"/>
        <end position="177"/>
    </location>
</feature>
<feature type="transmembrane region" description="Helical" evidence="6">
    <location>
        <begin position="124"/>
        <end position="146"/>
    </location>
</feature>
<evidence type="ECO:0000313" key="8">
    <source>
        <dbReference type="EMBL" id="QDT95777.1"/>
    </source>
</evidence>
<reference evidence="8 9" key="1">
    <citation type="submission" date="2019-03" db="EMBL/GenBank/DDBJ databases">
        <title>Deep-cultivation of Planctomycetes and their phenomic and genomic characterization uncovers novel biology.</title>
        <authorList>
            <person name="Wiegand S."/>
            <person name="Jogler M."/>
            <person name="Boedeker C."/>
            <person name="Pinto D."/>
            <person name="Vollmers J."/>
            <person name="Rivas-Marin E."/>
            <person name="Kohn T."/>
            <person name="Peeters S.H."/>
            <person name="Heuer A."/>
            <person name="Rast P."/>
            <person name="Oberbeckmann S."/>
            <person name="Bunk B."/>
            <person name="Jeske O."/>
            <person name="Meyerdierks A."/>
            <person name="Storesund J.E."/>
            <person name="Kallscheuer N."/>
            <person name="Luecker S."/>
            <person name="Lage O.M."/>
            <person name="Pohl T."/>
            <person name="Merkel B.J."/>
            <person name="Hornburger P."/>
            <person name="Mueller R.-W."/>
            <person name="Bruemmer F."/>
            <person name="Labrenz M."/>
            <person name="Spormann A.M."/>
            <person name="Op den Camp H."/>
            <person name="Overmann J."/>
            <person name="Amann R."/>
            <person name="Jetten M.S.M."/>
            <person name="Mascher T."/>
            <person name="Medema M.H."/>
            <person name="Devos D.P."/>
            <person name="Kaster A.-K."/>
            <person name="Ovreas L."/>
            <person name="Rohde M."/>
            <person name="Galperin M.Y."/>
            <person name="Jogler C."/>
        </authorList>
    </citation>
    <scope>NUCLEOTIDE SEQUENCE [LARGE SCALE GENOMIC DNA]</scope>
    <source>
        <strain evidence="8 9">V144</strain>
    </source>
</reference>
<feature type="transmembrane region" description="Helical" evidence="6">
    <location>
        <begin position="197"/>
        <end position="218"/>
    </location>
</feature>
<feature type="transmembrane region" description="Helical" evidence="6">
    <location>
        <begin position="318"/>
        <end position="334"/>
    </location>
</feature>
<dbReference type="PANTHER" id="PTHR22911">
    <property type="entry name" value="ACYL-MALONYL CONDENSING ENZYME-RELATED"/>
    <property type="match status" value="1"/>
</dbReference>
<keyword evidence="2 6" id="KW-0812">Transmembrane</keyword>
<accession>A0A517VS08</accession>
<dbReference type="PANTHER" id="PTHR22911:SF6">
    <property type="entry name" value="SOLUTE CARRIER FAMILY 35 MEMBER G1"/>
    <property type="match status" value="1"/>
</dbReference>
<organism evidence="8 9">
    <name type="scientific">Gimesia aquarii</name>
    <dbReference type="NCBI Taxonomy" id="2527964"/>
    <lineage>
        <taxon>Bacteria</taxon>
        <taxon>Pseudomonadati</taxon>
        <taxon>Planctomycetota</taxon>
        <taxon>Planctomycetia</taxon>
        <taxon>Planctomycetales</taxon>
        <taxon>Planctomycetaceae</taxon>
        <taxon>Gimesia</taxon>
    </lineage>
</organism>
<name>A0A517VS08_9PLAN</name>
<evidence type="ECO:0000256" key="4">
    <source>
        <dbReference type="ARBA" id="ARBA00023136"/>
    </source>
</evidence>